<reference evidence="1 2" key="1">
    <citation type="journal article" date="2023" name="Elife">
        <title>Identification of key yeast species and microbe-microbe interactions impacting larval growth of Drosophila in the wild.</title>
        <authorList>
            <person name="Mure A."/>
            <person name="Sugiura Y."/>
            <person name="Maeda R."/>
            <person name="Honda K."/>
            <person name="Sakurai N."/>
            <person name="Takahashi Y."/>
            <person name="Watada M."/>
            <person name="Katoh T."/>
            <person name="Gotoh A."/>
            <person name="Gotoh Y."/>
            <person name="Taniguchi I."/>
            <person name="Nakamura K."/>
            <person name="Hayashi T."/>
            <person name="Katayama T."/>
            <person name="Uemura T."/>
            <person name="Hattori Y."/>
        </authorList>
    </citation>
    <scope>NUCLEOTIDE SEQUENCE [LARGE SCALE GENOMIC DNA]</scope>
    <source>
        <strain evidence="1 2">KH-74</strain>
    </source>
</reference>
<organism evidence="1 2">
    <name type="scientific">Maudiozyma humilis</name>
    <name type="common">Sour dough yeast</name>
    <name type="synonym">Kazachstania humilis</name>
    <dbReference type="NCBI Taxonomy" id="51915"/>
    <lineage>
        <taxon>Eukaryota</taxon>
        <taxon>Fungi</taxon>
        <taxon>Dikarya</taxon>
        <taxon>Ascomycota</taxon>
        <taxon>Saccharomycotina</taxon>
        <taxon>Saccharomycetes</taxon>
        <taxon>Saccharomycetales</taxon>
        <taxon>Saccharomycetaceae</taxon>
        <taxon>Maudiozyma</taxon>
    </lineage>
</organism>
<comment type="caution">
    <text evidence="1">The sequence shown here is derived from an EMBL/GenBank/DDBJ whole genome shotgun (WGS) entry which is preliminary data.</text>
</comment>
<dbReference type="AlphaFoldDB" id="A0AAV5RTS4"/>
<proteinExistence type="predicted"/>
<name>A0AAV5RTS4_MAUHU</name>
<gene>
    <name evidence="1" type="ORF">DAKH74_015410</name>
</gene>
<dbReference type="Proteomes" id="UP001377567">
    <property type="component" value="Unassembled WGS sequence"/>
</dbReference>
<protein>
    <submittedName>
        <fullName evidence="1">Mlo127 protein</fullName>
    </submittedName>
</protein>
<keyword evidence="2" id="KW-1185">Reference proteome</keyword>
<dbReference type="EMBL" id="BTGD01000003">
    <property type="protein sequence ID" value="GMM54925.1"/>
    <property type="molecule type" value="Genomic_DNA"/>
</dbReference>
<evidence type="ECO:0000313" key="2">
    <source>
        <dbReference type="Proteomes" id="UP001377567"/>
    </source>
</evidence>
<evidence type="ECO:0000313" key="1">
    <source>
        <dbReference type="EMBL" id="GMM54925.1"/>
    </source>
</evidence>
<accession>A0AAV5RTS4</accession>
<sequence length="1160" mass="131464">MSQGDIVLNQLSESRDVIGCFVSIDKSVFIVEPECIRYGQSVDDLDYDSLERHGVLGYVVGAALYLDPLTSTEYLFLVRRDGAMLIMDTNMQVIDKFDTGVDLFQATHKILFAFEEKQRHVYCNLEPNVVYSIPLQHKKKRNVLMFLHTAHSLNVVQELDSNVVGLDITLNYDVSTNREFVAVATLSRSDERKQHYFQVVARTDLADSPRQKLKWFTIIPRRDIDLGDEPFVWNVSKDSVLLKSVENVGFFVFSTLKYIFFSMPNGFANTVAGSELDNDTYECNAPFEEYAIEASNPSFKLVGLMDAKVNHDLIIFHICTRDFQHIQISFKLVFEDDDRYVKNWGKLETMVSNLLTETGRKGYIDIKTDSVTAMFPLPTYRDRCMLISSSGNFILINFDEKGIVKSSTFKPETFVTGSSIGNISKKYIRSGFSKDNSYFVEQQPPRYTIPHSIVPSYDTERKIRNIWKASDGNTYWISASDNMLYLNGDVQDDATDIVYISKSNHILKGNGIVKAVHISGTEDSYCYIDKLGVLHWVSNDLDETYKLEGVNNLTDTNVVFTSVQQDNSNVTYLVLENRFLTVEQYGAKIKEITLPRNIGTIHSILYHCIGQLSNILLADSHGMVWIFDNNDLVSGTSLDISLYPVSMLLIPASDRILLYSRDVCVVLCSCTGMKLCYKYIQMDLPISIQQAIYDNSDSDSDLLTVATTAGQISQFQLDHFLKLREDDLVKFPTDVLVTKFMNVPCSSRYVVGSYVSLDNNEVGTLQMVSNGICSYNSITGGIADLYDIGNQFHNAVVTNMCCVPYRKFDETNSTEETNIPFAKQLIFNQCFLVSLNCELAETDEGPRLLLYMLDPENGKLSLRTYFDTYFDVNSVHNYYKDVFIAVGEYIQLFKIDYSVTEDIFHITIVSDKILTNGIVRCLFELPIVDVSDQTIGSPRKKKQKSQERLLSSFIALDFSKGFYEFRVESENFLQTGNISRGPVRHTIKNAKSSHDHPIVADISGEDIVTCFSLNKSEKMVYYIVCCGLNQVKLYFTSASGDSAYDMIEFYLPHQVTSIGAISGLHCLVNSVIDEQGNLEDIFSITTTNNGHYIISVVKNEIDEGIVQADFRQNMKKHLRLIGSADYDHEKGEEEDDEDEEDDSVKLIDNRILKNNELALV</sequence>